<keyword evidence="3" id="KW-1185">Reference proteome</keyword>
<organism evidence="2 3">
    <name type="scientific">Danaus plexippus plexippus</name>
    <dbReference type="NCBI Taxonomy" id="278856"/>
    <lineage>
        <taxon>Eukaryota</taxon>
        <taxon>Metazoa</taxon>
        <taxon>Ecdysozoa</taxon>
        <taxon>Arthropoda</taxon>
        <taxon>Hexapoda</taxon>
        <taxon>Insecta</taxon>
        <taxon>Pterygota</taxon>
        <taxon>Neoptera</taxon>
        <taxon>Endopterygota</taxon>
        <taxon>Lepidoptera</taxon>
        <taxon>Glossata</taxon>
        <taxon>Ditrysia</taxon>
        <taxon>Papilionoidea</taxon>
        <taxon>Nymphalidae</taxon>
        <taxon>Danainae</taxon>
        <taxon>Danaini</taxon>
        <taxon>Danaina</taxon>
        <taxon>Danaus</taxon>
        <taxon>Danaus</taxon>
    </lineage>
</organism>
<evidence type="ECO:0000313" key="2">
    <source>
        <dbReference type="EMBL" id="OWR48610.1"/>
    </source>
</evidence>
<feature type="region of interest" description="Disordered" evidence="1">
    <location>
        <begin position="1"/>
        <end position="22"/>
    </location>
</feature>
<gene>
    <name evidence="2" type="ORF">KGM_208632A</name>
</gene>
<evidence type="ECO:0000256" key="1">
    <source>
        <dbReference type="SAM" id="MobiDB-lite"/>
    </source>
</evidence>
<comment type="caution">
    <text evidence="2">The sequence shown here is derived from an EMBL/GenBank/DDBJ whole genome shotgun (WGS) entry which is preliminary data.</text>
</comment>
<dbReference type="Proteomes" id="UP000007151">
    <property type="component" value="Unassembled WGS sequence"/>
</dbReference>
<reference evidence="2 3" key="1">
    <citation type="journal article" date="2011" name="Cell">
        <title>The monarch butterfly genome yields insights into long-distance migration.</title>
        <authorList>
            <person name="Zhan S."/>
            <person name="Merlin C."/>
            <person name="Boore J.L."/>
            <person name="Reppert S.M."/>
        </authorList>
    </citation>
    <scope>NUCLEOTIDE SEQUENCE [LARGE SCALE GENOMIC DNA]</scope>
    <source>
        <strain evidence="2">F-2</strain>
    </source>
</reference>
<evidence type="ECO:0000313" key="3">
    <source>
        <dbReference type="Proteomes" id="UP000007151"/>
    </source>
</evidence>
<protein>
    <submittedName>
        <fullName evidence="2">Uncharacterized protein</fullName>
    </submittedName>
</protein>
<dbReference type="EMBL" id="AGBW02010377">
    <property type="protein sequence ID" value="OWR48610.1"/>
    <property type="molecule type" value="Genomic_DNA"/>
</dbReference>
<accession>A0A212F4F3</accession>
<proteinExistence type="predicted"/>
<dbReference type="AlphaFoldDB" id="A0A212F4F3"/>
<feature type="non-terminal residue" evidence="2">
    <location>
        <position position="54"/>
    </location>
</feature>
<dbReference type="KEGG" id="dpl:KGM_208632A"/>
<sequence length="54" mass="5939">MKATSDKSHPHANIGDNGKGKGDLRNIFGVLLQKNNEGYYKGGTKHSAFQKLYC</sequence>
<name>A0A212F4F3_DANPL</name>
<dbReference type="InParanoid" id="A0A212F4F3"/>